<name>A0ABT2HYH1_9MICO</name>
<keyword evidence="1" id="KW-0472">Membrane</keyword>
<evidence type="ECO:0000313" key="2">
    <source>
        <dbReference type="EMBL" id="MCT2043355.1"/>
    </source>
</evidence>
<gene>
    <name evidence="2" type="ORF">M3D15_08455</name>
</gene>
<keyword evidence="1" id="KW-1133">Transmembrane helix</keyword>
<evidence type="ECO:0000313" key="3">
    <source>
        <dbReference type="Proteomes" id="UP001525379"/>
    </source>
</evidence>
<accession>A0ABT2HYH1</accession>
<feature type="transmembrane region" description="Helical" evidence="1">
    <location>
        <begin position="91"/>
        <end position="120"/>
    </location>
</feature>
<keyword evidence="3" id="KW-1185">Reference proteome</keyword>
<feature type="transmembrane region" description="Helical" evidence="1">
    <location>
        <begin position="12"/>
        <end position="34"/>
    </location>
</feature>
<dbReference type="EMBL" id="JALXSQ010000038">
    <property type="protein sequence ID" value="MCT2043355.1"/>
    <property type="molecule type" value="Genomic_DNA"/>
</dbReference>
<evidence type="ECO:0000256" key="1">
    <source>
        <dbReference type="SAM" id="Phobius"/>
    </source>
</evidence>
<proteinExistence type="predicted"/>
<dbReference type="InterPro" id="IPR007403">
    <property type="entry name" value="DUF456"/>
</dbReference>
<comment type="caution">
    <text evidence="2">The sequence shown here is derived from an EMBL/GenBank/DDBJ whole genome shotgun (WGS) entry which is preliminary data.</text>
</comment>
<feature type="transmembrane region" description="Helical" evidence="1">
    <location>
        <begin position="140"/>
        <end position="173"/>
    </location>
</feature>
<dbReference type="RefSeq" id="WP_083522972.1">
    <property type="nucleotide sequence ID" value="NZ_JALXSQ010000038.1"/>
</dbReference>
<feature type="transmembrane region" description="Helical" evidence="1">
    <location>
        <begin position="40"/>
        <end position="70"/>
    </location>
</feature>
<organism evidence="2 3">
    <name type="scientific">Pseudoclavibacter albus</name>
    <dbReference type="NCBI Taxonomy" id="272241"/>
    <lineage>
        <taxon>Bacteria</taxon>
        <taxon>Bacillati</taxon>
        <taxon>Actinomycetota</taxon>
        <taxon>Actinomycetes</taxon>
        <taxon>Micrococcales</taxon>
        <taxon>Microbacteriaceae</taxon>
        <taxon>Pseudoclavibacter</taxon>
    </lineage>
</organism>
<dbReference type="Pfam" id="PF04306">
    <property type="entry name" value="DUF456"/>
    <property type="match status" value="1"/>
</dbReference>
<sequence>MQIGDVTIDPDILAAIAAVVLSIIGLFGIVLPVLPGSITIAVGFLIWAIVSGTVGGWVFFGIAAVLLLIGNISGAVLTGRGLKQREIPTRSVTIAILVGIVGMFVLPAFGLLIGFVVGLVGAEYYRVRDWGDAVDSSLAALKALGIGMLIEMGCALTSVLLLAVAIVCHFMWWNAN</sequence>
<reference evidence="2 3" key="1">
    <citation type="submission" date="2022-04" db="EMBL/GenBank/DDBJ databases">
        <title>Human microbiome associated bacterial genomes.</title>
        <authorList>
            <person name="Sandstrom S."/>
            <person name="Salamzade R."/>
            <person name="Kalan L.R."/>
        </authorList>
    </citation>
    <scope>NUCLEOTIDE SEQUENCE [LARGE SCALE GENOMIC DNA]</scope>
    <source>
        <strain evidence="3">p3-SID1799</strain>
    </source>
</reference>
<dbReference type="Proteomes" id="UP001525379">
    <property type="component" value="Unassembled WGS sequence"/>
</dbReference>
<keyword evidence="1" id="KW-0812">Transmembrane</keyword>
<protein>
    <submittedName>
        <fullName evidence="2">DUF456 domain-containing protein</fullName>
    </submittedName>
</protein>